<dbReference type="RefSeq" id="WP_207881217.1">
    <property type="nucleotide sequence ID" value="NZ_JAFVMF010000008.1"/>
</dbReference>
<gene>
    <name evidence="5" type="ORF">J2D73_08810</name>
</gene>
<dbReference type="InterPro" id="IPR001107">
    <property type="entry name" value="Band_7"/>
</dbReference>
<feature type="transmembrane region" description="Helical" evidence="3">
    <location>
        <begin position="72"/>
        <end position="94"/>
    </location>
</feature>
<dbReference type="SMART" id="SM00244">
    <property type="entry name" value="PHB"/>
    <property type="match status" value="1"/>
</dbReference>
<feature type="transmembrane region" description="Helical" evidence="3">
    <location>
        <begin position="106"/>
        <end position="125"/>
    </location>
</feature>
<dbReference type="SUPFAM" id="SSF117892">
    <property type="entry name" value="Band 7/SPFH domain"/>
    <property type="match status" value="1"/>
</dbReference>
<feature type="domain" description="Band 7" evidence="4">
    <location>
        <begin position="301"/>
        <end position="506"/>
    </location>
</feature>
<evidence type="ECO:0000256" key="3">
    <source>
        <dbReference type="SAM" id="Phobius"/>
    </source>
</evidence>
<dbReference type="InterPro" id="IPR050710">
    <property type="entry name" value="Band7/mec-2_domain"/>
</dbReference>
<comment type="subcellular location">
    <subcellularLocation>
        <location evidence="1">Membrane</location>
        <topology evidence="1">Single-pass membrane protein</topology>
    </subcellularLocation>
</comment>
<dbReference type="EMBL" id="JAFVMF010000008">
    <property type="protein sequence ID" value="MBO1359894.1"/>
    <property type="molecule type" value="Genomic_DNA"/>
</dbReference>
<accession>A0ABS3LVH6</accession>
<evidence type="ECO:0000259" key="4">
    <source>
        <dbReference type="SMART" id="SM00244"/>
    </source>
</evidence>
<feature type="region of interest" description="Disordered" evidence="2">
    <location>
        <begin position="1"/>
        <end position="22"/>
    </location>
</feature>
<evidence type="ECO:0000313" key="5">
    <source>
        <dbReference type="EMBL" id="MBO1359894.1"/>
    </source>
</evidence>
<keyword evidence="3" id="KW-0812">Transmembrane</keyword>
<proteinExistence type="predicted"/>
<dbReference type="Gene3D" id="3.30.479.30">
    <property type="entry name" value="Band 7 domain"/>
    <property type="match status" value="1"/>
</dbReference>
<dbReference type="PANTHER" id="PTHR43327">
    <property type="entry name" value="STOMATIN-LIKE PROTEIN 2, MITOCHONDRIAL"/>
    <property type="match status" value="1"/>
</dbReference>
<dbReference type="Pfam" id="PF01145">
    <property type="entry name" value="Band_7"/>
    <property type="match status" value="1"/>
</dbReference>
<sequence length="622" mass="65609">MADFSTPHTAATTAAPPTAPSSAATRSLTRILALTGATSLIGALATFVVRGAALRPAAAHTAFADLVLRSPLSGAVVASFVLTCGATFSALPLLRAIRSPDRKIPLWPQAVLLTPCLALSFASASRALTRASLPTSGVIPAAGPLATGVIAFAFVLLLAERFLTTRPTAVLRPVSGVPGVLRLCLCVLLLAGLLLGDLAGGGTPPAWLWKVPAGLVVYGSCEITLRLVAALFVPPAEARTARSCVDVVAFSAPRALTPTRIGDILRRKFGLDFERSWALAFVRRATPPVALAMLLLTWAGSGVVQIPQNQRGVYERFGVPTAVLRPGLHVTLPAPLGRVRLVEFGAIHSLAVADATAAARASDVSNAEGEPPDSANRLWDGSPEDASYLVARTQSDGRAGFETMTANLRVLYRVRLSDQGAMDSLYTVASPETLLRSLAQRRFVDFFASETLDGVMATRREHIAETLSRNLQQDLDSHRSGLEVVVVLVDSVQPPAAAAKAWRLVQAAEIKARTSISEENARAEETHALAARDSYTDEAQATAQAQSIRSTAEADATRMDGDAVAWRVGGRAFLLERYLANLKRGLAGANITVLDAKVQNALLDMRAGATSPSAPHDNLDTK</sequence>
<reference evidence="5 6" key="1">
    <citation type="submission" date="2021-03" db="EMBL/GenBank/DDBJ databases">
        <title>The complete genome sequence of Acetobacter sacchari TBRC 11175.</title>
        <authorList>
            <person name="Charoenyingcharoen P."/>
            <person name="Yukphan P."/>
        </authorList>
    </citation>
    <scope>NUCLEOTIDE SEQUENCE [LARGE SCALE GENOMIC DNA]</scope>
    <source>
        <strain evidence="5 6">TBRC 11175</strain>
    </source>
</reference>
<feature type="transmembrane region" description="Helical" evidence="3">
    <location>
        <begin position="137"/>
        <end position="159"/>
    </location>
</feature>
<evidence type="ECO:0000256" key="2">
    <source>
        <dbReference type="SAM" id="MobiDB-lite"/>
    </source>
</evidence>
<dbReference type="Proteomes" id="UP000664771">
    <property type="component" value="Unassembled WGS sequence"/>
</dbReference>
<name>A0ABS3LVH6_9PROT</name>
<comment type="caution">
    <text evidence="5">The sequence shown here is derived from an EMBL/GenBank/DDBJ whole genome shotgun (WGS) entry which is preliminary data.</text>
</comment>
<dbReference type="PANTHER" id="PTHR43327:SF10">
    <property type="entry name" value="STOMATIN-LIKE PROTEIN 2, MITOCHONDRIAL"/>
    <property type="match status" value="1"/>
</dbReference>
<evidence type="ECO:0000313" key="6">
    <source>
        <dbReference type="Proteomes" id="UP000664771"/>
    </source>
</evidence>
<feature type="transmembrane region" description="Helical" evidence="3">
    <location>
        <begin position="180"/>
        <end position="199"/>
    </location>
</feature>
<dbReference type="InterPro" id="IPR036013">
    <property type="entry name" value="Band_7/SPFH_dom_sf"/>
</dbReference>
<protein>
    <recommendedName>
        <fullName evidence="4">Band 7 domain-containing protein</fullName>
    </recommendedName>
</protein>
<evidence type="ECO:0000256" key="1">
    <source>
        <dbReference type="ARBA" id="ARBA00004167"/>
    </source>
</evidence>
<keyword evidence="3" id="KW-1133">Transmembrane helix</keyword>
<keyword evidence="6" id="KW-1185">Reference proteome</keyword>
<feature type="transmembrane region" description="Helical" evidence="3">
    <location>
        <begin position="31"/>
        <end position="52"/>
    </location>
</feature>
<keyword evidence="3" id="KW-0472">Membrane</keyword>
<organism evidence="5 6">
    <name type="scientific">Acetobacter sacchari</name>
    <dbReference type="NCBI Taxonomy" id="2661687"/>
    <lineage>
        <taxon>Bacteria</taxon>
        <taxon>Pseudomonadati</taxon>
        <taxon>Pseudomonadota</taxon>
        <taxon>Alphaproteobacteria</taxon>
        <taxon>Acetobacterales</taxon>
        <taxon>Acetobacteraceae</taxon>
        <taxon>Acetobacter</taxon>
    </lineage>
</organism>